<evidence type="ECO:0000313" key="10">
    <source>
        <dbReference type="EMBL" id="KAL1587629.1"/>
    </source>
</evidence>
<dbReference type="PANTHER" id="PTHR33572:SF14">
    <property type="entry name" value="DEVELOPMENTAL AND SECONDARY METABOLISM REGULATOR VEA"/>
    <property type="match status" value="1"/>
</dbReference>
<dbReference type="GO" id="GO:0005634">
    <property type="term" value="C:nucleus"/>
    <property type="evidence" value="ECO:0007669"/>
    <property type="project" value="UniProtKB-SubCell"/>
</dbReference>
<dbReference type="Gene3D" id="2.60.40.3960">
    <property type="entry name" value="Velvet domain"/>
    <property type="match status" value="1"/>
</dbReference>
<feature type="domain" description="Velvet" evidence="9">
    <location>
        <begin position="24"/>
        <end position="221"/>
    </location>
</feature>
<dbReference type="AlphaFoldDB" id="A0AB34KWU7"/>
<name>A0AB34KWU7_9PEZI</name>
<dbReference type="GeneID" id="96005078"/>
<evidence type="ECO:0000256" key="5">
    <source>
        <dbReference type="ARBA" id="ARBA00023163"/>
    </source>
</evidence>
<feature type="compositionally biased region" description="Low complexity" evidence="8">
    <location>
        <begin position="283"/>
        <end position="297"/>
    </location>
</feature>
<dbReference type="GO" id="GO:0034250">
    <property type="term" value="P:positive regulation of amide metabolic process"/>
    <property type="evidence" value="ECO:0007669"/>
    <property type="project" value="UniProtKB-ARBA"/>
</dbReference>
<dbReference type="GO" id="GO:0005737">
    <property type="term" value="C:cytoplasm"/>
    <property type="evidence" value="ECO:0007669"/>
    <property type="project" value="UniProtKB-SubCell"/>
</dbReference>
<proteinExistence type="inferred from homology"/>
<evidence type="ECO:0000259" key="9">
    <source>
        <dbReference type="PROSITE" id="PS51821"/>
    </source>
</evidence>
<keyword evidence="6" id="KW-0539">Nucleus</keyword>
<accession>A0AB34KWU7</accession>
<evidence type="ECO:0000313" key="11">
    <source>
        <dbReference type="Proteomes" id="UP000803884"/>
    </source>
</evidence>
<dbReference type="InterPro" id="IPR037525">
    <property type="entry name" value="Velvet_dom"/>
</dbReference>
<dbReference type="GO" id="GO:0043455">
    <property type="term" value="P:regulation of secondary metabolic process"/>
    <property type="evidence" value="ECO:0007669"/>
    <property type="project" value="UniProtKB-ARBA"/>
</dbReference>
<organism evidence="10 11">
    <name type="scientific">Cladosporium halotolerans</name>
    <dbReference type="NCBI Taxonomy" id="1052096"/>
    <lineage>
        <taxon>Eukaryota</taxon>
        <taxon>Fungi</taxon>
        <taxon>Dikarya</taxon>
        <taxon>Ascomycota</taxon>
        <taxon>Pezizomycotina</taxon>
        <taxon>Dothideomycetes</taxon>
        <taxon>Dothideomycetidae</taxon>
        <taxon>Cladosporiales</taxon>
        <taxon>Cladosporiaceae</taxon>
        <taxon>Cladosporium</taxon>
    </lineage>
</organism>
<feature type="region of interest" description="Disordered" evidence="8">
    <location>
        <begin position="159"/>
        <end position="179"/>
    </location>
</feature>
<feature type="compositionally biased region" description="Low complexity" evidence="8">
    <location>
        <begin position="360"/>
        <end position="382"/>
    </location>
</feature>
<dbReference type="RefSeq" id="XP_069230734.1">
    <property type="nucleotide sequence ID" value="XM_069372240.1"/>
</dbReference>
<comment type="subcellular location">
    <subcellularLocation>
        <location evidence="2">Cytoplasm</location>
    </subcellularLocation>
    <subcellularLocation>
        <location evidence="1">Nucleus</location>
    </subcellularLocation>
</comment>
<evidence type="ECO:0000256" key="4">
    <source>
        <dbReference type="ARBA" id="ARBA00023015"/>
    </source>
</evidence>
<evidence type="ECO:0000256" key="2">
    <source>
        <dbReference type="ARBA" id="ARBA00004496"/>
    </source>
</evidence>
<keyword evidence="4" id="KW-0805">Transcription regulation</keyword>
<comment type="caution">
    <text evidence="10">The sequence shown here is derived from an EMBL/GenBank/DDBJ whole genome shotgun (WGS) entry which is preliminary data.</text>
</comment>
<dbReference type="InterPro" id="IPR038491">
    <property type="entry name" value="Velvet_dom_sf"/>
</dbReference>
<dbReference type="PANTHER" id="PTHR33572">
    <property type="entry name" value="SPORE DEVELOPMENT REGULATOR VOSA"/>
    <property type="match status" value="1"/>
</dbReference>
<reference evidence="10 11" key="1">
    <citation type="journal article" date="2020" name="Microbiol. Resour. Announc.">
        <title>Draft Genome Sequence of a Cladosporium Species Isolated from the Mesophotic Ascidian Didemnum maculosum.</title>
        <authorList>
            <person name="Gioti A."/>
            <person name="Siaperas R."/>
            <person name="Nikolaivits E."/>
            <person name="Le Goff G."/>
            <person name="Ouazzani J."/>
            <person name="Kotoulas G."/>
            <person name="Topakas E."/>
        </authorList>
    </citation>
    <scope>NUCLEOTIDE SEQUENCE [LARGE SCALE GENOMIC DNA]</scope>
    <source>
        <strain evidence="10 11">TM138-S3</strain>
    </source>
</reference>
<feature type="region of interest" description="Disordered" evidence="8">
    <location>
        <begin position="223"/>
        <end position="578"/>
    </location>
</feature>
<dbReference type="Pfam" id="PF11754">
    <property type="entry name" value="Velvet"/>
    <property type="match status" value="2"/>
</dbReference>
<dbReference type="FunFam" id="2.60.40.3960:FF:000001">
    <property type="entry name" value="Sexual development activator VeA"/>
    <property type="match status" value="1"/>
</dbReference>
<sequence>MERSGTIPVTNETRSSTTRLTREGKSLRYELQVLQQPMRARACGAGQKSSADRRPVDPPPIVQLKILEVKPNDVVEDITFMMNANYFLFATLEHARHLAQPRGMTDPNKVAVLTGTPVAGMVYLERPDPAGYFIFPDLSVRHEGHYRLSFSLYEELKRTEDHDEPRDSGRASSPADTHVTHRLEVKSEVLQVFSAKRFPGLTESTTLSRTVAEQGCRVRIRRDVRMRRQPTKSGGREWDEYEEETAEQRAKAARTSDASVNYTAAPLGAPPPAMEPASVRPRSASNASHHSLAASISRRQSQQEMAQAYYSQQHYSGTAPHTPQSGVIPASSYGPSPSQQYSQPPYMQQPQAPLQPPPAQYHQPQGYPVAPAAPQQNGYPAYQPAPAPAPQPQYAPVPAEPSGHAHRPSVEWSAPVQPDYHRPSVHHAPPPMQPQAVHTQPAPAPYNPHTYQSTAQSYQTQPPPQPQQQYYAPPQEMQHTRAPPPEPIQPPTRTTAPTPPLSAKPFSYTLPPISHALEPASPATATPTSGNSYFPTSNIGHPSTVDSHKRSYGSTFSTSHHDVAQKAGARPQDPYAQQPLSATYPELDADDDYSEFGDMTGAYKRANGVVAMARTKF</sequence>
<evidence type="ECO:0000256" key="8">
    <source>
        <dbReference type="SAM" id="MobiDB-lite"/>
    </source>
</evidence>
<feature type="compositionally biased region" description="Low complexity" evidence="8">
    <location>
        <begin position="451"/>
        <end position="460"/>
    </location>
</feature>
<feature type="compositionally biased region" description="Polar residues" evidence="8">
    <location>
        <begin position="523"/>
        <end position="545"/>
    </location>
</feature>
<dbReference type="PROSITE" id="PS51821">
    <property type="entry name" value="VELVET"/>
    <property type="match status" value="1"/>
</dbReference>
<feature type="compositionally biased region" description="Basic and acidic residues" evidence="8">
    <location>
        <begin position="159"/>
        <end position="169"/>
    </location>
</feature>
<gene>
    <name evidence="10" type="ORF">WHR41_03634</name>
</gene>
<dbReference type="EMBL" id="JAAQHG020000009">
    <property type="protein sequence ID" value="KAL1587629.1"/>
    <property type="molecule type" value="Genomic_DNA"/>
</dbReference>
<feature type="compositionally biased region" description="Low complexity" evidence="8">
    <location>
        <begin position="329"/>
        <end position="352"/>
    </location>
</feature>
<dbReference type="GO" id="GO:0051176">
    <property type="term" value="P:positive regulation of sulfur metabolic process"/>
    <property type="evidence" value="ECO:0007669"/>
    <property type="project" value="UniProtKB-ARBA"/>
</dbReference>
<comment type="similarity">
    <text evidence="7">Belongs to the velvet family. VeA subfamily.</text>
</comment>
<keyword evidence="11" id="KW-1185">Reference proteome</keyword>
<evidence type="ECO:0000256" key="3">
    <source>
        <dbReference type="ARBA" id="ARBA00022490"/>
    </source>
</evidence>
<keyword evidence="5" id="KW-0804">Transcription</keyword>
<keyword evidence="3" id="KW-0963">Cytoplasm</keyword>
<evidence type="ECO:0000256" key="7">
    <source>
        <dbReference type="ARBA" id="ARBA00038005"/>
    </source>
</evidence>
<feature type="compositionally biased region" description="Polar residues" evidence="8">
    <location>
        <begin position="298"/>
        <end position="325"/>
    </location>
</feature>
<dbReference type="Proteomes" id="UP000803884">
    <property type="component" value="Unassembled WGS sequence"/>
</dbReference>
<feature type="compositionally biased region" description="Pro residues" evidence="8">
    <location>
        <begin position="383"/>
        <end position="399"/>
    </location>
</feature>
<dbReference type="InterPro" id="IPR021740">
    <property type="entry name" value="Velvet"/>
</dbReference>
<evidence type="ECO:0000256" key="6">
    <source>
        <dbReference type="ARBA" id="ARBA00023242"/>
    </source>
</evidence>
<protein>
    <recommendedName>
        <fullName evidence="9">Velvet domain-containing protein</fullName>
    </recommendedName>
</protein>
<evidence type="ECO:0000256" key="1">
    <source>
        <dbReference type="ARBA" id="ARBA00004123"/>
    </source>
</evidence>